<dbReference type="InterPro" id="IPR013216">
    <property type="entry name" value="Methyltransf_11"/>
</dbReference>
<reference evidence="2 3" key="1">
    <citation type="submission" date="2017-05" db="EMBL/GenBank/DDBJ databases">
        <authorList>
            <person name="Varghese N."/>
            <person name="Submissions S."/>
        </authorList>
    </citation>
    <scope>NUCLEOTIDE SEQUENCE [LARGE SCALE GENOMIC DNA]</scope>
    <source>
        <strain evidence="2 3">DSM 21194</strain>
    </source>
</reference>
<keyword evidence="2" id="KW-0808">Transferase</keyword>
<dbReference type="PANTHER" id="PTHR43591">
    <property type="entry name" value="METHYLTRANSFERASE"/>
    <property type="match status" value="1"/>
</dbReference>
<dbReference type="RefSeq" id="WP_142712748.1">
    <property type="nucleotide sequence ID" value="NZ_FXTH01000001.1"/>
</dbReference>
<dbReference type="Gene3D" id="3.40.50.150">
    <property type="entry name" value="Vaccinia Virus protein VP39"/>
    <property type="match status" value="1"/>
</dbReference>
<evidence type="ECO:0000313" key="3">
    <source>
        <dbReference type="Proteomes" id="UP000317593"/>
    </source>
</evidence>
<name>A0A521AQJ4_9BACT</name>
<dbReference type="GO" id="GO:0032259">
    <property type="term" value="P:methylation"/>
    <property type="evidence" value="ECO:0007669"/>
    <property type="project" value="UniProtKB-KW"/>
</dbReference>
<dbReference type="InterPro" id="IPR029063">
    <property type="entry name" value="SAM-dependent_MTases_sf"/>
</dbReference>
<keyword evidence="3" id="KW-1185">Reference proteome</keyword>
<feature type="domain" description="Methyltransferase type 11" evidence="1">
    <location>
        <begin position="57"/>
        <end position="154"/>
    </location>
</feature>
<evidence type="ECO:0000313" key="2">
    <source>
        <dbReference type="EMBL" id="SMO37089.1"/>
    </source>
</evidence>
<dbReference type="EMBL" id="FXTH01000001">
    <property type="protein sequence ID" value="SMO37089.1"/>
    <property type="molecule type" value="Genomic_DNA"/>
</dbReference>
<dbReference type="GO" id="GO:0008757">
    <property type="term" value="F:S-adenosylmethionine-dependent methyltransferase activity"/>
    <property type="evidence" value="ECO:0007669"/>
    <property type="project" value="InterPro"/>
</dbReference>
<keyword evidence="2" id="KW-0489">Methyltransferase</keyword>
<dbReference type="AlphaFoldDB" id="A0A521AQJ4"/>
<protein>
    <submittedName>
        <fullName evidence="2">Ubiquinone/menaquinone biosynthesis C-methylase UbiE</fullName>
    </submittedName>
</protein>
<gene>
    <name evidence="2" type="ORF">SAMN06265218_101288</name>
</gene>
<sequence length="283" mass="31449">MTSLDKSNPNINEQYYNEPLGRSAPENYERYFVPVIAQPLAEDLVRMAMIQPREHVLDVACGTGIVARLASQEVNKRGAVCALDINPGMLAVARTIPLPGQPIAWSEASAEDIPFPDETFDVAFCQLSLQFMENKSAALNEIRRTLVPGGRFYLNVPGPAGGLFNIFIEELAQHVSPEAAGFASRVFSLHSTSDLQQLMEGTGYHRIDIRADTNVFSLPSPKEFLWQYIQSTPLVGMVTGTGNKTQQALERSITARWQRFEQDGEGMAYKQRIITLSARKKKD</sequence>
<evidence type="ECO:0000259" key="1">
    <source>
        <dbReference type="Pfam" id="PF08241"/>
    </source>
</evidence>
<dbReference type="SUPFAM" id="SSF53335">
    <property type="entry name" value="S-adenosyl-L-methionine-dependent methyltransferases"/>
    <property type="match status" value="1"/>
</dbReference>
<dbReference type="OrthoDB" id="9795634at2"/>
<proteinExistence type="predicted"/>
<organism evidence="2 3">
    <name type="scientific">Fodinibius sediminis</name>
    <dbReference type="NCBI Taxonomy" id="1214077"/>
    <lineage>
        <taxon>Bacteria</taxon>
        <taxon>Pseudomonadati</taxon>
        <taxon>Balneolota</taxon>
        <taxon>Balneolia</taxon>
        <taxon>Balneolales</taxon>
        <taxon>Balneolaceae</taxon>
        <taxon>Fodinibius</taxon>
    </lineage>
</organism>
<dbReference type="CDD" id="cd02440">
    <property type="entry name" value="AdoMet_MTases"/>
    <property type="match status" value="1"/>
</dbReference>
<dbReference type="PANTHER" id="PTHR43591:SF24">
    <property type="entry name" value="2-METHOXY-6-POLYPRENYL-1,4-BENZOQUINOL METHYLASE, MITOCHONDRIAL"/>
    <property type="match status" value="1"/>
</dbReference>
<accession>A0A521AQJ4</accession>
<dbReference type="Proteomes" id="UP000317593">
    <property type="component" value="Unassembled WGS sequence"/>
</dbReference>
<dbReference type="Pfam" id="PF08241">
    <property type="entry name" value="Methyltransf_11"/>
    <property type="match status" value="1"/>
</dbReference>
<keyword evidence="2" id="KW-0830">Ubiquinone</keyword>